<dbReference type="GO" id="GO:0008441">
    <property type="term" value="F:3'(2'),5'-bisphosphate nucleotidase activity"/>
    <property type="evidence" value="ECO:0007669"/>
    <property type="project" value="UniProtKB-UniRule"/>
</dbReference>
<protein>
    <recommendedName>
        <fullName evidence="9">3'(2'),5'-bisphosphate nucleotidase CysQ</fullName>
        <ecNumber evidence="9">3.1.3.7</ecNumber>
    </recommendedName>
    <alternativeName>
        <fullName evidence="9">3'(2'),5-bisphosphonucleoside 3'(2')-phosphohydrolase</fullName>
    </alternativeName>
    <alternativeName>
        <fullName evidence="9">3'-phosphoadenosine 5'-phosphate phosphatase</fullName>
        <shortName evidence="9">PAP phosphatase</shortName>
    </alternativeName>
</protein>
<dbReference type="PROSITE" id="PS00629">
    <property type="entry name" value="IMP_1"/>
    <property type="match status" value="1"/>
</dbReference>
<comment type="caution">
    <text evidence="11">The sequence shown here is derived from an EMBL/GenBank/DDBJ whole genome shotgun (WGS) entry which is preliminary data.</text>
</comment>
<proteinExistence type="inferred from homology"/>
<dbReference type="Pfam" id="PF00459">
    <property type="entry name" value="Inositol_P"/>
    <property type="match status" value="1"/>
</dbReference>
<dbReference type="EC" id="3.1.3.7" evidence="9"/>
<keyword evidence="6 9" id="KW-0378">Hydrolase</keyword>
<name>A0A4Q1JLW1_9BACT</name>
<dbReference type="GO" id="GO:0000287">
    <property type="term" value="F:magnesium ion binding"/>
    <property type="evidence" value="ECO:0007669"/>
    <property type="project" value="UniProtKB-UniRule"/>
</dbReference>
<feature type="binding site" evidence="10">
    <location>
        <position position="69"/>
    </location>
    <ligand>
        <name>Mg(2+)</name>
        <dbReference type="ChEBI" id="CHEBI:18420"/>
        <label>1</label>
        <note>catalytic</note>
    </ligand>
</feature>
<dbReference type="PANTHER" id="PTHR43028:SF5">
    <property type="entry name" value="3'(2'),5'-BISPHOSPHATE NUCLEOTIDASE 1"/>
    <property type="match status" value="1"/>
</dbReference>
<dbReference type="InterPro" id="IPR006240">
    <property type="entry name" value="CysQ"/>
</dbReference>
<comment type="similarity">
    <text evidence="2 9">Belongs to the inositol monophosphatase superfamily. CysQ family.</text>
</comment>
<feature type="binding site" evidence="9">
    <location>
        <position position="229"/>
    </location>
    <ligand>
        <name>Mg(2+)</name>
        <dbReference type="ChEBI" id="CHEBI:18420"/>
        <label>2</label>
    </ligand>
</feature>
<evidence type="ECO:0000256" key="4">
    <source>
        <dbReference type="ARBA" id="ARBA00022519"/>
    </source>
</evidence>
<evidence type="ECO:0000256" key="5">
    <source>
        <dbReference type="ARBA" id="ARBA00022723"/>
    </source>
</evidence>
<comment type="cofactor">
    <cofactor evidence="9 10">
        <name>Mg(2+)</name>
        <dbReference type="ChEBI" id="CHEBI:18420"/>
    </cofactor>
</comment>
<dbReference type="AlphaFoldDB" id="A0A4Q1JLW1"/>
<keyword evidence="5 9" id="KW-0479">Metal-binding</keyword>
<evidence type="ECO:0000256" key="9">
    <source>
        <dbReference type="HAMAP-Rule" id="MF_02095"/>
    </source>
</evidence>
<keyword evidence="3 9" id="KW-1003">Cell membrane</keyword>
<dbReference type="OrthoDB" id="9772456at2"/>
<evidence type="ECO:0000256" key="6">
    <source>
        <dbReference type="ARBA" id="ARBA00022801"/>
    </source>
</evidence>
<keyword evidence="8 9" id="KW-0472">Membrane</keyword>
<dbReference type="GO" id="GO:0005886">
    <property type="term" value="C:plasma membrane"/>
    <property type="evidence" value="ECO:0007669"/>
    <property type="project" value="UniProtKB-SubCell"/>
</dbReference>
<evidence type="ECO:0000256" key="10">
    <source>
        <dbReference type="PIRSR" id="PIRSR600760-2"/>
    </source>
</evidence>
<feature type="binding site" evidence="10">
    <location>
        <position position="89"/>
    </location>
    <ligand>
        <name>Mg(2+)</name>
        <dbReference type="ChEBI" id="CHEBI:18420"/>
        <label>1</label>
        <note>catalytic</note>
    </ligand>
</feature>
<evidence type="ECO:0000313" key="12">
    <source>
        <dbReference type="Proteomes" id="UP000289703"/>
    </source>
</evidence>
<feature type="binding site" evidence="9">
    <location>
        <position position="89"/>
    </location>
    <ligand>
        <name>Mg(2+)</name>
        <dbReference type="ChEBI" id="CHEBI:18420"/>
        <label>1</label>
    </ligand>
</feature>
<dbReference type="GO" id="GO:0050427">
    <property type="term" value="P:3'-phosphoadenosine 5'-phosphosulfate metabolic process"/>
    <property type="evidence" value="ECO:0007669"/>
    <property type="project" value="TreeGrafter"/>
</dbReference>
<feature type="binding site" evidence="9">
    <location>
        <position position="229"/>
    </location>
    <ligand>
        <name>substrate</name>
    </ligand>
</feature>
<dbReference type="CDD" id="cd01638">
    <property type="entry name" value="CysQ"/>
    <property type="match status" value="1"/>
</dbReference>
<dbReference type="InterPro" id="IPR020550">
    <property type="entry name" value="Inositol_monophosphatase_CS"/>
</dbReference>
<dbReference type="PANTHER" id="PTHR43028">
    <property type="entry name" value="3'(2'),5'-BISPHOSPHATE NUCLEOTIDASE 1"/>
    <property type="match status" value="1"/>
</dbReference>
<feature type="binding site" evidence="10">
    <location>
        <position position="229"/>
    </location>
    <ligand>
        <name>Mg(2+)</name>
        <dbReference type="ChEBI" id="CHEBI:18420"/>
        <label>1</label>
        <note>catalytic</note>
    </ligand>
</feature>
<dbReference type="EMBL" id="SAXA01000008">
    <property type="protein sequence ID" value="RXQ93935.1"/>
    <property type="molecule type" value="Genomic_DNA"/>
</dbReference>
<evidence type="ECO:0000256" key="1">
    <source>
        <dbReference type="ARBA" id="ARBA00001625"/>
    </source>
</evidence>
<keyword evidence="4" id="KW-0997">Cell inner membrane</keyword>
<evidence type="ECO:0000256" key="3">
    <source>
        <dbReference type="ARBA" id="ARBA00022475"/>
    </source>
</evidence>
<reference evidence="11 12" key="1">
    <citation type="submission" date="2019-01" db="EMBL/GenBank/DDBJ databases">
        <title>Ancylomarina salipaludis sp. nov., isolated from a salt marsh.</title>
        <authorList>
            <person name="Yoon J.-H."/>
        </authorList>
    </citation>
    <scope>NUCLEOTIDE SEQUENCE [LARGE SCALE GENOMIC DNA]</scope>
    <source>
        <strain evidence="11 12">SHSM-M15</strain>
    </source>
</reference>
<evidence type="ECO:0000256" key="2">
    <source>
        <dbReference type="ARBA" id="ARBA00005289"/>
    </source>
</evidence>
<keyword evidence="7 9" id="KW-0460">Magnesium</keyword>
<dbReference type="InterPro" id="IPR050725">
    <property type="entry name" value="CysQ/Inositol_MonoPase"/>
</dbReference>
<dbReference type="HAMAP" id="MF_02095">
    <property type="entry name" value="CysQ"/>
    <property type="match status" value="1"/>
</dbReference>
<dbReference type="NCBIfam" id="TIGR01331">
    <property type="entry name" value="bisphos_cysQ"/>
    <property type="match status" value="1"/>
</dbReference>
<comment type="catalytic activity">
    <reaction evidence="1 9">
        <text>adenosine 3',5'-bisphosphate + H2O = AMP + phosphate</text>
        <dbReference type="Rhea" id="RHEA:10040"/>
        <dbReference type="ChEBI" id="CHEBI:15377"/>
        <dbReference type="ChEBI" id="CHEBI:43474"/>
        <dbReference type="ChEBI" id="CHEBI:58343"/>
        <dbReference type="ChEBI" id="CHEBI:456215"/>
        <dbReference type="EC" id="3.1.3.7"/>
    </reaction>
</comment>
<sequence>MSKEYRKQLLSAAIEACIKAGKEILDVYQSDDFNVQLKSDDSPLTIADQRAHHAIVSVLDQFEIPILSEEGTHLPYEERKDWKACWIVDPLDGTKEFIKRNDEFTVNVALVVDGKAVAGVIYVPVYKQIYFADELLGSFRCDAVENETNLLDKLIADSVQLPIEQERSSIKVVGSRSHMNEETRLFIESLKDNGNEVDLVTKGSSLKLCLIAEGAADVYPRYAPTMEWDIAAGHAIVSVAGGFVKQLDSDKELEYNKADLLNPWFICKR</sequence>
<feature type="binding site" evidence="9">
    <location>
        <position position="91"/>
    </location>
    <ligand>
        <name>Mg(2+)</name>
        <dbReference type="ChEBI" id="CHEBI:18420"/>
        <label>1</label>
    </ligand>
</feature>
<dbReference type="GO" id="GO:0000103">
    <property type="term" value="P:sulfate assimilation"/>
    <property type="evidence" value="ECO:0007669"/>
    <property type="project" value="TreeGrafter"/>
</dbReference>
<keyword evidence="12" id="KW-1185">Reference proteome</keyword>
<organism evidence="11 12">
    <name type="scientific">Ancylomarina salipaludis</name>
    <dbReference type="NCBI Taxonomy" id="2501299"/>
    <lineage>
        <taxon>Bacteria</taxon>
        <taxon>Pseudomonadati</taxon>
        <taxon>Bacteroidota</taxon>
        <taxon>Bacteroidia</taxon>
        <taxon>Marinilabiliales</taxon>
        <taxon>Marinifilaceae</taxon>
        <taxon>Ancylomarina</taxon>
    </lineage>
</organism>
<dbReference type="Gene3D" id="3.40.190.80">
    <property type="match status" value="1"/>
</dbReference>
<feature type="binding site" evidence="9">
    <location>
        <position position="89"/>
    </location>
    <ligand>
        <name>Mg(2+)</name>
        <dbReference type="ChEBI" id="CHEBI:18420"/>
        <label>2</label>
    </ligand>
</feature>
<evidence type="ECO:0000313" key="11">
    <source>
        <dbReference type="EMBL" id="RXQ93935.1"/>
    </source>
</evidence>
<feature type="binding site" evidence="9">
    <location>
        <position position="92"/>
    </location>
    <ligand>
        <name>Mg(2+)</name>
        <dbReference type="ChEBI" id="CHEBI:18420"/>
        <label>2</label>
    </ligand>
</feature>
<feature type="binding site" evidence="9">
    <location>
        <position position="69"/>
    </location>
    <ligand>
        <name>substrate</name>
    </ligand>
</feature>
<gene>
    <name evidence="9 11" type="primary">cysQ</name>
    <name evidence="11" type="ORF">EO244_10180</name>
</gene>
<dbReference type="RefSeq" id="WP_129254568.1">
    <property type="nucleotide sequence ID" value="NZ_SAXA01000008.1"/>
</dbReference>
<dbReference type="InterPro" id="IPR000760">
    <property type="entry name" value="Inositol_monophosphatase-like"/>
</dbReference>
<feature type="binding site" evidence="10">
    <location>
        <position position="92"/>
    </location>
    <ligand>
        <name>Mg(2+)</name>
        <dbReference type="ChEBI" id="CHEBI:18420"/>
        <label>1</label>
        <note>catalytic</note>
    </ligand>
</feature>
<dbReference type="InterPro" id="IPR020583">
    <property type="entry name" value="Inositol_monoP_metal-BS"/>
</dbReference>
<dbReference type="GO" id="GO:0046854">
    <property type="term" value="P:phosphatidylinositol phosphate biosynthetic process"/>
    <property type="evidence" value="ECO:0007669"/>
    <property type="project" value="InterPro"/>
</dbReference>
<accession>A0A4Q1JLW1</accession>
<feature type="binding site" evidence="9">
    <location>
        <position position="69"/>
    </location>
    <ligand>
        <name>Mg(2+)</name>
        <dbReference type="ChEBI" id="CHEBI:18420"/>
        <label>1</label>
    </ligand>
</feature>
<comment type="function">
    <text evidence="9">Converts adenosine-3',5'-bisphosphate (PAP) to AMP.</text>
</comment>
<evidence type="ECO:0000256" key="7">
    <source>
        <dbReference type="ARBA" id="ARBA00022842"/>
    </source>
</evidence>
<comment type="subcellular location">
    <subcellularLocation>
        <location evidence="9">Cell membrane</location>
        <topology evidence="9">Peripheral membrane protein</topology>
        <orientation evidence="9">Cytoplasmic side</orientation>
    </subcellularLocation>
</comment>
<dbReference type="PROSITE" id="PS00630">
    <property type="entry name" value="IMP_2"/>
    <property type="match status" value="1"/>
</dbReference>
<dbReference type="Proteomes" id="UP000289703">
    <property type="component" value="Unassembled WGS sequence"/>
</dbReference>
<evidence type="ECO:0000256" key="8">
    <source>
        <dbReference type="ARBA" id="ARBA00023136"/>
    </source>
</evidence>
<feature type="binding site" evidence="10">
    <location>
        <position position="91"/>
    </location>
    <ligand>
        <name>Mg(2+)</name>
        <dbReference type="ChEBI" id="CHEBI:18420"/>
        <label>1</label>
        <note>catalytic</note>
    </ligand>
</feature>
<feature type="binding site" evidence="9">
    <location>
        <begin position="91"/>
        <end position="94"/>
    </location>
    <ligand>
        <name>substrate</name>
    </ligand>
</feature>
<dbReference type="Gene3D" id="3.30.540.10">
    <property type="entry name" value="Fructose-1,6-Bisphosphatase, subunit A, domain 1"/>
    <property type="match status" value="1"/>
</dbReference>
<dbReference type="SUPFAM" id="SSF56655">
    <property type="entry name" value="Carbohydrate phosphatase"/>
    <property type="match status" value="1"/>
</dbReference>